<protein>
    <submittedName>
        <fullName evidence="2">Uncharacterized protein</fullName>
    </submittedName>
</protein>
<evidence type="ECO:0000256" key="1">
    <source>
        <dbReference type="SAM" id="MobiDB-lite"/>
    </source>
</evidence>
<dbReference type="Proteomes" id="UP000440732">
    <property type="component" value="Unassembled WGS sequence"/>
</dbReference>
<reference evidence="2 3" key="1">
    <citation type="submission" date="2018-08" db="EMBL/GenBank/DDBJ databases">
        <title>Genomic investigation of the strawberry pathogen Phytophthora fragariae indicates pathogenicity is determined by transcriptional variation in three key races.</title>
        <authorList>
            <person name="Adams T.M."/>
            <person name="Armitage A.D."/>
            <person name="Sobczyk M.K."/>
            <person name="Bates H.J."/>
            <person name="Dunwell J.M."/>
            <person name="Nellist C.F."/>
            <person name="Harrison R.J."/>
        </authorList>
    </citation>
    <scope>NUCLEOTIDE SEQUENCE [LARGE SCALE GENOMIC DNA]</scope>
    <source>
        <strain evidence="2 3">NOV-5</strain>
    </source>
</reference>
<feature type="compositionally biased region" description="Basic residues" evidence="1">
    <location>
        <begin position="222"/>
        <end position="236"/>
    </location>
</feature>
<comment type="caution">
    <text evidence="2">The sequence shown here is derived from an EMBL/GenBank/DDBJ whole genome shotgun (WGS) entry which is preliminary data.</text>
</comment>
<organism evidence="2 3">
    <name type="scientific">Phytophthora fragariae</name>
    <dbReference type="NCBI Taxonomy" id="53985"/>
    <lineage>
        <taxon>Eukaryota</taxon>
        <taxon>Sar</taxon>
        <taxon>Stramenopiles</taxon>
        <taxon>Oomycota</taxon>
        <taxon>Peronosporomycetes</taxon>
        <taxon>Peronosporales</taxon>
        <taxon>Peronosporaceae</taxon>
        <taxon>Phytophthora</taxon>
    </lineage>
</organism>
<feature type="region of interest" description="Disordered" evidence="1">
    <location>
        <begin position="220"/>
        <end position="260"/>
    </location>
</feature>
<name>A0A6A3U8F6_9STRA</name>
<feature type="region of interest" description="Disordered" evidence="1">
    <location>
        <begin position="142"/>
        <end position="188"/>
    </location>
</feature>
<feature type="compositionally biased region" description="Low complexity" evidence="1">
    <location>
        <begin position="99"/>
        <end position="114"/>
    </location>
</feature>
<proteinExistence type="predicted"/>
<feature type="compositionally biased region" description="Basic and acidic residues" evidence="1">
    <location>
        <begin position="237"/>
        <end position="250"/>
    </location>
</feature>
<dbReference type="EMBL" id="QXGA01000377">
    <property type="protein sequence ID" value="KAE9146950.1"/>
    <property type="molecule type" value="Genomic_DNA"/>
</dbReference>
<sequence>MVSSSPASFTPVTHPVPATTPDPSPTPSPSVPAAAFTAARKRTIAELAEACRQKKHLDVNQEVAAAATAFATVLPRPSEEPSAAVARLSLASPDQGPPSSDTSGALSSASVAVKSAPRVNSYRTACGAGDINGAQLRNADSGIKSAQDGQCDQGAQIDQASEGGEHREVRDAPGGSGFADTTVNQPRGDQHCARQCVREAIRSDLDNGFRLACALTAEDPHSRRRLPRSTHHSHRPPRSEGHATASHERQSATTASISSATTHTVAATFSSCDSDIYFEDLLGAPTGNPPTLQSSI</sequence>
<feature type="compositionally biased region" description="Low complexity" evidence="1">
    <location>
        <begin position="251"/>
        <end position="260"/>
    </location>
</feature>
<evidence type="ECO:0000313" key="3">
    <source>
        <dbReference type="Proteomes" id="UP000440732"/>
    </source>
</evidence>
<feature type="region of interest" description="Disordered" evidence="1">
    <location>
        <begin position="1"/>
        <end position="35"/>
    </location>
</feature>
<gene>
    <name evidence="2" type="ORF">PF006_g8329</name>
</gene>
<feature type="compositionally biased region" description="Pro residues" evidence="1">
    <location>
        <begin position="18"/>
        <end position="30"/>
    </location>
</feature>
<dbReference type="AlphaFoldDB" id="A0A6A3U8F6"/>
<evidence type="ECO:0000313" key="2">
    <source>
        <dbReference type="EMBL" id="KAE9146950.1"/>
    </source>
</evidence>
<accession>A0A6A3U8F6</accession>
<feature type="region of interest" description="Disordered" evidence="1">
    <location>
        <begin position="90"/>
        <end position="114"/>
    </location>
</feature>